<dbReference type="Proteomes" id="UP001606099">
    <property type="component" value="Unassembled WGS sequence"/>
</dbReference>
<reference evidence="3 4" key="1">
    <citation type="submission" date="2024-08" db="EMBL/GenBank/DDBJ databases">
        <authorList>
            <person name="Lu H."/>
        </authorList>
    </citation>
    <scope>NUCLEOTIDE SEQUENCE [LARGE SCALE GENOMIC DNA]</scope>
    <source>
        <strain evidence="3 4">BYS180W</strain>
    </source>
</reference>
<keyword evidence="3" id="KW-0418">Kinase</keyword>
<keyword evidence="4" id="KW-1185">Reference proteome</keyword>
<dbReference type="PANTHER" id="PTHR12227:SF0">
    <property type="entry name" value="GLYCERATE KINASE"/>
    <property type="match status" value="1"/>
</dbReference>
<dbReference type="InterPro" id="IPR025286">
    <property type="entry name" value="MOFRL_assoc_dom"/>
</dbReference>
<dbReference type="Pfam" id="PF13660">
    <property type="entry name" value="DUF4147"/>
    <property type="match status" value="1"/>
</dbReference>
<evidence type="ECO:0000259" key="2">
    <source>
        <dbReference type="Pfam" id="PF13660"/>
    </source>
</evidence>
<dbReference type="Pfam" id="PF05161">
    <property type="entry name" value="MOFRL"/>
    <property type="match status" value="1"/>
</dbReference>
<dbReference type="Gene3D" id="3.40.50.10180">
    <property type="entry name" value="Glycerate kinase, MOFRL-like N-terminal domain"/>
    <property type="match status" value="1"/>
</dbReference>
<dbReference type="RefSeq" id="WP_394461152.1">
    <property type="nucleotide sequence ID" value="NZ_JBIGHZ010000004.1"/>
</dbReference>
<sequence length="430" mass="44582">MPSDAPLQNPRAFLTTLFEAAVAEAQPGLRIPSCLPQPPRGRVLVVGAGKAAAQMARALEACWTGPSLRGLVVVPHGHEVAAGAIEVLHASHPVPDDSSVKAALRMKALVSGLTADDLVIALFSGGGSALSVEPASGISLRDKQLLNQALLNSGASISEMNCVRRQVSAIKGGQLAAACHPARVCTLLISDVPGDHPEDIASGPTVADPSDAAMALDIVRRYRLQLPEPVLAHLQSGVATTIKADDPRLEGHEVHMIATPQQSLQAAAEVARRHGIPAHVLSDRFEGEARDMGGMLAALASQIAQRGEPFARPCVLLSGGESTVTLSGSRPYEGRGGRNVECALALALALRGQPGVYALMADTDGVDGQEPVAGAFVAPDTLRRAHALGVLPQRSLDAHDGHGFFGALGDAFVTGPTHTNVNDFRAVLVL</sequence>
<comment type="caution">
    <text evidence="3">The sequence shown here is derived from an EMBL/GenBank/DDBJ whole genome shotgun (WGS) entry which is preliminary data.</text>
</comment>
<gene>
    <name evidence="3" type="ORF">ACG0Z6_10600</name>
</gene>
<feature type="domain" description="MOFRL" evidence="1">
    <location>
        <begin position="314"/>
        <end position="423"/>
    </location>
</feature>
<name>A0ABW7FWJ3_9BURK</name>
<dbReference type="InterPro" id="IPR007835">
    <property type="entry name" value="MOFRL"/>
</dbReference>
<evidence type="ECO:0000313" key="3">
    <source>
        <dbReference type="EMBL" id="MFG6448682.1"/>
    </source>
</evidence>
<dbReference type="InterPro" id="IPR038614">
    <property type="entry name" value="GK_N_sf"/>
</dbReference>
<evidence type="ECO:0000259" key="1">
    <source>
        <dbReference type="Pfam" id="PF05161"/>
    </source>
</evidence>
<dbReference type="Gene3D" id="3.40.1480.10">
    <property type="entry name" value="MOFRL domain"/>
    <property type="match status" value="1"/>
</dbReference>
<evidence type="ECO:0000313" key="4">
    <source>
        <dbReference type="Proteomes" id="UP001606099"/>
    </source>
</evidence>
<keyword evidence="3" id="KW-0808">Transferase</keyword>
<dbReference type="EMBL" id="JBIGHZ010000004">
    <property type="protein sequence ID" value="MFG6448682.1"/>
    <property type="molecule type" value="Genomic_DNA"/>
</dbReference>
<organism evidence="3 4">
    <name type="scientific">Roseateles rivi</name>
    <dbReference type="NCBI Taxonomy" id="3299028"/>
    <lineage>
        <taxon>Bacteria</taxon>
        <taxon>Pseudomonadati</taxon>
        <taxon>Pseudomonadota</taxon>
        <taxon>Betaproteobacteria</taxon>
        <taxon>Burkholderiales</taxon>
        <taxon>Sphaerotilaceae</taxon>
        <taxon>Roseateles</taxon>
    </lineage>
</organism>
<dbReference type="InterPro" id="IPR037035">
    <property type="entry name" value="GK-like_C_sf"/>
</dbReference>
<dbReference type="InterPro" id="IPR039760">
    <property type="entry name" value="MOFRL_protein"/>
</dbReference>
<dbReference type="PANTHER" id="PTHR12227">
    <property type="entry name" value="GLYCERATE KINASE"/>
    <property type="match status" value="1"/>
</dbReference>
<accession>A0ABW7FWJ3</accession>
<proteinExistence type="predicted"/>
<dbReference type="SUPFAM" id="SSF82544">
    <property type="entry name" value="GckA/TtuD-like"/>
    <property type="match status" value="1"/>
</dbReference>
<protein>
    <submittedName>
        <fullName evidence="3">Glycerate kinase</fullName>
    </submittedName>
</protein>
<feature type="domain" description="MOFRL-associated" evidence="2">
    <location>
        <begin position="14"/>
        <end position="235"/>
    </location>
</feature>
<dbReference type="GO" id="GO:0016301">
    <property type="term" value="F:kinase activity"/>
    <property type="evidence" value="ECO:0007669"/>
    <property type="project" value="UniProtKB-KW"/>
</dbReference>